<dbReference type="PANTHER" id="PTHR37951:SF1">
    <property type="entry name" value="TYPE VI SECRETION SYSTEM COMPONENT TSSA1"/>
    <property type="match status" value="1"/>
</dbReference>
<organism evidence="2 3">
    <name type="scientific">Noviherbaspirillum saxi</name>
    <dbReference type="NCBI Taxonomy" id="2320863"/>
    <lineage>
        <taxon>Bacteria</taxon>
        <taxon>Pseudomonadati</taxon>
        <taxon>Pseudomonadota</taxon>
        <taxon>Betaproteobacteria</taxon>
        <taxon>Burkholderiales</taxon>
        <taxon>Oxalobacteraceae</taxon>
        <taxon>Noviherbaspirillum</taxon>
    </lineage>
</organism>
<proteinExistence type="predicted"/>
<dbReference type="NCBIfam" id="TIGR03363">
    <property type="entry name" value="VI_chp_8"/>
    <property type="match status" value="1"/>
</dbReference>
<evidence type="ECO:0000313" key="2">
    <source>
        <dbReference type="EMBL" id="RJF92724.1"/>
    </source>
</evidence>
<sequence>MATRKKMFAASLSDLYDKARSLVSSPTSVPAPAPVHMEILPMSPPGEEKPRILMNPDHQAELEVLLAPITENEPCGPAMRYDPAFTEIRLAREEDDPSLPMGQWERPLKRADWVFIEDRCKGMLANRSKDLQLAVWLLESWTRQHGFEGLLRGLHLVDELLRQHWTAVHPVIDEDNDCDARIAPLVWLNESMSMTLKVHVPLLNVAGRKPPKVSFADWERLTARELSGQDHATDKTSGVDSSDLPLIREDVISYAHQHLYYELQTRIDLVRRCLICLSSLTSFVDTQLGMDSPNLARLHGTLTSIERVFTQLIPVKNEPAVMEELPVPHGVNMSSATAGEMIMAPPVTLSHWQSRHEAYVTLEAIADYLAVVEPHSPTPYLLRRAVNWGRMPLPELMAEIIREEGDLNRLMNVLGLRE</sequence>
<comment type="caution">
    <text evidence="2">The sequence shown here is derived from an EMBL/GenBank/DDBJ whole genome shotgun (WGS) entry which is preliminary data.</text>
</comment>
<gene>
    <name evidence="2" type="primary">tssA</name>
    <name evidence="2" type="ORF">D3871_29550</name>
</gene>
<dbReference type="Proteomes" id="UP000265955">
    <property type="component" value="Unassembled WGS sequence"/>
</dbReference>
<protein>
    <submittedName>
        <fullName evidence="2">Type VI secretion system protein TssA</fullName>
    </submittedName>
</protein>
<dbReference type="AlphaFoldDB" id="A0A3A3FJH6"/>
<keyword evidence="3" id="KW-1185">Reference proteome</keyword>
<reference evidence="3" key="1">
    <citation type="submission" date="2018-09" db="EMBL/GenBank/DDBJ databases">
        <authorList>
            <person name="Zhu H."/>
        </authorList>
    </citation>
    <scope>NUCLEOTIDE SEQUENCE [LARGE SCALE GENOMIC DNA]</scope>
    <source>
        <strain evidence="3">K1R23-30</strain>
    </source>
</reference>
<evidence type="ECO:0000259" key="1">
    <source>
        <dbReference type="Pfam" id="PF06812"/>
    </source>
</evidence>
<feature type="domain" description="ImpA N-terminal" evidence="1">
    <location>
        <begin position="66"/>
        <end position="189"/>
    </location>
</feature>
<dbReference type="PANTHER" id="PTHR37951">
    <property type="entry name" value="CYTOPLASMIC PROTEIN-RELATED"/>
    <property type="match status" value="1"/>
</dbReference>
<evidence type="ECO:0000313" key="3">
    <source>
        <dbReference type="Proteomes" id="UP000265955"/>
    </source>
</evidence>
<dbReference type="OrthoDB" id="9771118at2"/>
<dbReference type="EMBL" id="QYUO01000003">
    <property type="protein sequence ID" value="RJF92724.1"/>
    <property type="molecule type" value="Genomic_DNA"/>
</dbReference>
<dbReference type="InterPro" id="IPR010657">
    <property type="entry name" value="ImpA_N"/>
</dbReference>
<name>A0A3A3FJH6_9BURK</name>
<dbReference type="InterPro" id="IPR017740">
    <property type="entry name" value="TssA-like"/>
</dbReference>
<dbReference type="Pfam" id="PF06812">
    <property type="entry name" value="ImpA_N"/>
    <property type="match status" value="1"/>
</dbReference>
<accession>A0A3A3FJH6</accession>